<dbReference type="RefSeq" id="XP_052944312.1">
    <property type="nucleotide sequence ID" value="XM_053089908.1"/>
</dbReference>
<evidence type="ECO:0000313" key="1">
    <source>
        <dbReference type="EMBL" id="KAI9634535.1"/>
    </source>
</evidence>
<dbReference type="GeneID" id="77729113"/>
<proteinExistence type="predicted"/>
<comment type="caution">
    <text evidence="1">The sequence shown here is derived from an EMBL/GenBank/DDBJ whole genome shotgun (WGS) entry which is preliminary data.</text>
</comment>
<evidence type="ECO:0000313" key="2">
    <source>
        <dbReference type="Proteomes" id="UP001164286"/>
    </source>
</evidence>
<accession>A0AA38H5M2</accession>
<protein>
    <recommendedName>
        <fullName evidence="3">F-box domain-containing protein</fullName>
    </recommendedName>
</protein>
<keyword evidence="2" id="KW-1185">Reference proteome</keyword>
<evidence type="ECO:0008006" key="3">
    <source>
        <dbReference type="Google" id="ProtNLM"/>
    </source>
</evidence>
<dbReference type="EMBL" id="JAKWFO010000007">
    <property type="protein sequence ID" value="KAI9634535.1"/>
    <property type="molecule type" value="Genomic_DNA"/>
</dbReference>
<dbReference type="Proteomes" id="UP001164286">
    <property type="component" value="Unassembled WGS sequence"/>
</dbReference>
<reference evidence="1" key="1">
    <citation type="journal article" date="2022" name="G3 (Bethesda)">
        <title>High quality genome of the basidiomycete yeast Dioszegia hungarica PDD-24b-2 isolated from cloud water.</title>
        <authorList>
            <person name="Jarrige D."/>
            <person name="Haridas S."/>
            <person name="Bleykasten-Grosshans C."/>
            <person name="Joly M."/>
            <person name="Nadalig T."/>
            <person name="Sancelme M."/>
            <person name="Vuilleumier S."/>
            <person name="Grigoriev I.V."/>
            <person name="Amato P."/>
            <person name="Bringel F."/>
        </authorList>
    </citation>
    <scope>NUCLEOTIDE SEQUENCE</scope>
    <source>
        <strain evidence="1">PDD-24b-2</strain>
    </source>
</reference>
<organism evidence="1 2">
    <name type="scientific">Dioszegia hungarica</name>
    <dbReference type="NCBI Taxonomy" id="4972"/>
    <lineage>
        <taxon>Eukaryota</taxon>
        <taxon>Fungi</taxon>
        <taxon>Dikarya</taxon>
        <taxon>Basidiomycota</taxon>
        <taxon>Agaricomycotina</taxon>
        <taxon>Tremellomycetes</taxon>
        <taxon>Tremellales</taxon>
        <taxon>Bulleribasidiaceae</taxon>
        <taxon>Dioszegia</taxon>
    </lineage>
</organism>
<name>A0AA38H5M2_9TREE</name>
<sequence length="408" mass="45600">MPYQADNPAVGRAQDRDVFWERVLPFVHRSWPAPLSRPLRTALRQPDLASVCRVSKTLQRIATPLLYRTLVTDDFPSLIANIDLSLRTSPLRQTRHLFIEYSNKKTAPSYVELCRDGPILWLGCGMLTQELSKLQVVDCRVELERMLECVLHLREVGIARVFPRLKTLAISSIYGKADDSYARYRPMAHATQTAGAEGCAFLFQMVMDTSPTLSHICTRQVLSPLSPPTGVFPDVPPGRFARTIHFGGLYDGQLKVRDVINLHGPDMVLTPYQLNIPLNDTIVVPLGLPVRLYSDFESSNNFQELEYYVKQTILGSVVPEAPNPIWHATQPQQDLSTTVLHTLGLPSTEGGCDQQYVLSAEQQRLLADIKGKALQKMERDKGGEHHSVRWYTSGDAPPCMACGSVPPV</sequence>
<gene>
    <name evidence="1" type="ORF">MKK02DRAFT_38064</name>
</gene>
<dbReference type="AlphaFoldDB" id="A0AA38H5M2"/>